<evidence type="ECO:0000313" key="2">
    <source>
        <dbReference type="EMBL" id="QJF52600.1"/>
    </source>
</evidence>
<feature type="domain" description="Surface-adhesin protein E-like" evidence="1">
    <location>
        <begin position="28"/>
        <end position="130"/>
    </location>
</feature>
<dbReference type="AlphaFoldDB" id="A0A858SWE1"/>
<name>A0A858SWE1_9RHOB</name>
<accession>A0A858SWE1</accession>
<reference evidence="2 3" key="1">
    <citation type="submission" date="2020-02" db="EMBL/GenBank/DDBJ databases">
        <title>Genome sequence of Roseobacter ponti.</title>
        <authorList>
            <person name="Hollensteiner J."/>
            <person name="Schneider D."/>
            <person name="Poehlein A."/>
            <person name="Daniel R."/>
        </authorList>
    </citation>
    <scope>NUCLEOTIDE SEQUENCE [LARGE SCALE GENOMIC DNA]</scope>
    <source>
        <strain evidence="2 3">DSM 106830</strain>
    </source>
</reference>
<sequence length="131" mass="14476">MAAFVTLSAALIVAPHEATATETGESDWVIYAEAANGDLHFYDPSRVERVDMVRRVWTRVRYKTSVMGASGFRSLLEIDCAGGTGKALQSTFFTDRNWEKPAMKTDTSEKQKRRIVPGSATGRLTEVVCDN</sequence>
<dbReference type="Proteomes" id="UP000503308">
    <property type="component" value="Chromosome"/>
</dbReference>
<gene>
    <name evidence="2" type="ORF">G3256_16190</name>
</gene>
<evidence type="ECO:0000313" key="3">
    <source>
        <dbReference type="Proteomes" id="UP000503308"/>
    </source>
</evidence>
<dbReference type="EMBL" id="CP048788">
    <property type="protein sequence ID" value="QJF52600.1"/>
    <property type="molecule type" value="Genomic_DNA"/>
</dbReference>
<protein>
    <recommendedName>
        <fullName evidence="1">Surface-adhesin protein E-like domain-containing protein</fullName>
    </recommendedName>
</protein>
<dbReference type="InterPro" id="IPR031939">
    <property type="entry name" value="Adhesin_E-like"/>
</dbReference>
<dbReference type="Pfam" id="PF16747">
    <property type="entry name" value="Adhesin_E"/>
    <property type="match status" value="1"/>
</dbReference>
<proteinExistence type="predicted"/>
<dbReference type="KEGG" id="rpon:G3256_16190"/>
<evidence type="ECO:0000259" key="1">
    <source>
        <dbReference type="Pfam" id="PF16747"/>
    </source>
</evidence>
<organism evidence="2 3">
    <name type="scientific">Roseobacter ponti</name>
    <dbReference type="NCBI Taxonomy" id="1891787"/>
    <lineage>
        <taxon>Bacteria</taxon>
        <taxon>Pseudomonadati</taxon>
        <taxon>Pseudomonadota</taxon>
        <taxon>Alphaproteobacteria</taxon>
        <taxon>Rhodobacterales</taxon>
        <taxon>Roseobacteraceae</taxon>
        <taxon>Roseobacter</taxon>
    </lineage>
</organism>
<keyword evidence="3" id="KW-1185">Reference proteome</keyword>